<protein>
    <submittedName>
        <fullName evidence="3">Growth arrest and DNA-damage-inducible protein GADD45 alpha</fullName>
    </submittedName>
</protein>
<accession>K1QMN1</accession>
<sequence length="201" mass="22503">MYVDRIGQALKDSLLQAVSEDRVVRGVMSCAKLLEVSPECVMVCILPASVPSHDVTFHIQQTLVEAFCVEHAIPILKIGDLEKLAVIFAGRKDVANSLENNQDEGEGDLTCLLVQVFDYIVMVFASRYHRSRKSRVLQTRRFHTSFRLHRIEWCPTVQGESPAVGPDQNRKGPRNLAQGDTVESPHESLVGKWSTIVQFST</sequence>
<dbReference type="PANTHER" id="PTHR10411:SF8">
    <property type="entry name" value="FI09246P"/>
    <property type="match status" value="1"/>
</dbReference>
<evidence type="ECO:0000313" key="3">
    <source>
        <dbReference type="EMBL" id="EKC38057.1"/>
    </source>
</evidence>
<evidence type="ECO:0000259" key="2">
    <source>
        <dbReference type="Pfam" id="PF01248"/>
    </source>
</evidence>
<dbReference type="EMBL" id="JH817581">
    <property type="protein sequence ID" value="EKC38057.1"/>
    <property type="molecule type" value="Genomic_DNA"/>
</dbReference>
<dbReference type="FunCoup" id="K1QMN1">
    <property type="interactions" value="277"/>
</dbReference>
<reference evidence="3" key="1">
    <citation type="journal article" date="2012" name="Nature">
        <title>The oyster genome reveals stress adaptation and complexity of shell formation.</title>
        <authorList>
            <person name="Zhang G."/>
            <person name="Fang X."/>
            <person name="Guo X."/>
            <person name="Li L."/>
            <person name="Luo R."/>
            <person name="Xu F."/>
            <person name="Yang P."/>
            <person name="Zhang L."/>
            <person name="Wang X."/>
            <person name="Qi H."/>
            <person name="Xiong Z."/>
            <person name="Que H."/>
            <person name="Xie Y."/>
            <person name="Holland P.W."/>
            <person name="Paps J."/>
            <person name="Zhu Y."/>
            <person name="Wu F."/>
            <person name="Chen Y."/>
            <person name="Wang J."/>
            <person name="Peng C."/>
            <person name="Meng J."/>
            <person name="Yang L."/>
            <person name="Liu J."/>
            <person name="Wen B."/>
            <person name="Zhang N."/>
            <person name="Huang Z."/>
            <person name="Zhu Q."/>
            <person name="Feng Y."/>
            <person name="Mount A."/>
            <person name="Hedgecock D."/>
            <person name="Xu Z."/>
            <person name="Liu Y."/>
            <person name="Domazet-Loso T."/>
            <person name="Du Y."/>
            <person name="Sun X."/>
            <person name="Zhang S."/>
            <person name="Liu B."/>
            <person name="Cheng P."/>
            <person name="Jiang X."/>
            <person name="Li J."/>
            <person name="Fan D."/>
            <person name="Wang W."/>
            <person name="Fu W."/>
            <person name="Wang T."/>
            <person name="Wang B."/>
            <person name="Zhang J."/>
            <person name="Peng Z."/>
            <person name="Li Y."/>
            <person name="Li N."/>
            <person name="Wang J."/>
            <person name="Chen M."/>
            <person name="He Y."/>
            <person name="Tan F."/>
            <person name="Song X."/>
            <person name="Zheng Q."/>
            <person name="Huang R."/>
            <person name="Yang H."/>
            <person name="Du X."/>
            <person name="Chen L."/>
            <person name="Yang M."/>
            <person name="Gaffney P.M."/>
            <person name="Wang S."/>
            <person name="Luo L."/>
            <person name="She Z."/>
            <person name="Ming Y."/>
            <person name="Huang W."/>
            <person name="Zhang S."/>
            <person name="Huang B."/>
            <person name="Zhang Y."/>
            <person name="Qu T."/>
            <person name="Ni P."/>
            <person name="Miao G."/>
            <person name="Wang J."/>
            <person name="Wang Q."/>
            <person name="Steinberg C.E."/>
            <person name="Wang H."/>
            <person name="Li N."/>
            <person name="Qian L."/>
            <person name="Zhang G."/>
            <person name="Li Y."/>
            <person name="Yang H."/>
            <person name="Liu X."/>
            <person name="Wang J."/>
            <person name="Yin Y."/>
            <person name="Wang J."/>
        </authorList>
    </citation>
    <scope>NUCLEOTIDE SEQUENCE [LARGE SCALE GENOMIC DNA]</scope>
    <source>
        <strain evidence="3">05x7-T-G4-1.051#20</strain>
    </source>
</reference>
<feature type="domain" description="Ribosomal protein eL8/eL30/eS12/Gadd45" evidence="2">
    <location>
        <begin position="9"/>
        <end position="87"/>
    </location>
</feature>
<dbReference type="GO" id="GO:0005634">
    <property type="term" value="C:nucleus"/>
    <property type="evidence" value="ECO:0007669"/>
    <property type="project" value="InterPro"/>
</dbReference>
<dbReference type="GO" id="GO:0051726">
    <property type="term" value="P:regulation of cell cycle"/>
    <property type="evidence" value="ECO:0007669"/>
    <property type="project" value="InterPro"/>
</dbReference>
<name>K1QMN1_MAGGI</name>
<evidence type="ECO:0000256" key="1">
    <source>
        <dbReference type="ARBA" id="ARBA00007361"/>
    </source>
</evidence>
<dbReference type="PANTHER" id="PTHR10411">
    <property type="entry name" value="GROWTH ARREST AND DNA DAMAGE-INDUCIBLE PROTEIN GADD45"/>
    <property type="match status" value="1"/>
</dbReference>
<organism evidence="3">
    <name type="scientific">Magallana gigas</name>
    <name type="common">Pacific oyster</name>
    <name type="synonym">Crassostrea gigas</name>
    <dbReference type="NCBI Taxonomy" id="29159"/>
    <lineage>
        <taxon>Eukaryota</taxon>
        <taxon>Metazoa</taxon>
        <taxon>Spiralia</taxon>
        <taxon>Lophotrochozoa</taxon>
        <taxon>Mollusca</taxon>
        <taxon>Bivalvia</taxon>
        <taxon>Autobranchia</taxon>
        <taxon>Pteriomorphia</taxon>
        <taxon>Ostreida</taxon>
        <taxon>Ostreoidea</taxon>
        <taxon>Ostreidae</taxon>
        <taxon>Magallana</taxon>
    </lineage>
</organism>
<dbReference type="InParanoid" id="K1QMN1"/>
<dbReference type="Gene3D" id="3.30.1330.30">
    <property type="match status" value="1"/>
</dbReference>
<dbReference type="Pfam" id="PF01248">
    <property type="entry name" value="Ribosomal_L7Ae"/>
    <property type="match status" value="1"/>
</dbReference>
<comment type="similarity">
    <text evidence="1">Belongs to the GADD45 family.</text>
</comment>
<dbReference type="HOGENOM" id="CLU_1361609_0_0_1"/>
<proteinExistence type="inferred from homology"/>
<dbReference type="AlphaFoldDB" id="K1QMN1"/>
<dbReference type="InterPro" id="IPR004038">
    <property type="entry name" value="Ribosomal_eL8/eL30/eS12/Gad45"/>
</dbReference>
<dbReference type="InterPro" id="IPR024824">
    <property type="entry name" value="GADD45"/>
</dbReference>
<gene>
    <name evidence="3" type="ORF">CGI_10022728</name>
</gene>
<dbReference type="GO" id="GO:0005737">
    <property type="term" value="C:cytoplasm"/>
    <property type="evidence" value="ECO:0007669"/>
    <property type="project" value="TreeGrafter"/>
</dbReference>
<dbReference type="InterPro" id="IPR029064">
    <property type="entry name" value="Ribosomal_eL30-like_sf"/>
</dbReference>